<comment type="similarity">
    <text evidence="1 12 13">Belongs to the peptidase S24 family.</text>
</comment>
<dbReference type="Pfam" id="PF01726">
    <property type="entry name" value="LexA_DNA_bind"/>
    <property type="match status" value="1"/>
</dbReference>
<dbReference type="HAMAP" id="MF_00015">
    <property type="entry name" value="LexA"/>
    <property type="match status" value="1"/>
</dbReference>
<dbReference type="Gene3D" id="1.10.10.10">
    <property type="entry name" value="Winged helix-like DNA-binding domain superfamily/Winged helix DNA-binding domain"/>
    <property type="match status" value="1"/>
</dbReference>
<dbReference type="GO" id="GO:0003677">
    <property type="term" value="F:DNA binding"/>
    <property type="evidence" value="ECO:0007669"/>
    <property type="project" value="UniProtKB-UniRule"/>
</dbReference>
<dbReference type="Gene3D" id="2.10.109.10">
    <property type="entry name" value="Umud Fragment, subunit A"/>
    <property type="match status" value="1"/>
</dbReference>
<dbReference type="GO" id="GO:0004252">
    <property type="term" value="F:serine-type endopeptidase activity"/>
    <property type="evidence" value="ECO:0007669"/>
    <property type="project" value="UniProtKB-UniRule"/>
</dbReference>
<evidence type="ECO:0000256" key="11">
    <source>
        <dbReference type="ARBA" id="ARBA00023236"/>
    </source>
</evidence>
<dbReference type="PANTHER" id="PTHR33516">
    <property type="entry name" value="LEXA REPRESSOR"/>
    <property type="match status" value="1"/>
</dbReference>
<dbReference type="GO" id="GO:0006260">
    <property type="term" value="P:DNA replication"/>
    <property type="evidence" value="ECO:0007669"/>
    <property type="project" value="UniProtKB-UniRule"/>
</dbReference>
<dbReference type="InterPro" id="IPR006199">
    <property type="entry name" value="LexA_DNA-bd_dom"/>
</dbReference>
<keyword evidence="7 12" id="KW-0805">Transcription regulation</keyword>
<sequence>MKTLTKRQGEILDFIRTYIQENQYPPSIREIGRNFSISVKGAYDHVKALEKKEVIAISHNKSRAITLTPEVEESEEHRKIPILGRVAAGLPLFAEENHDGFVSLPADVLKQGNLFALRVQGESMTGAGILDGDLAVFIQQPLADNGEIIVAMVDDAVTLKRFYKEKNRVRLQAENPAYPSIFTQDVRILGKLITIIRQYG</sequence>
<dbReference type="Proteomes" id="UP000324209">
    <property type="component" value="Chromosome"/>
</dbReference>
<dbReference type="AlphaFoldDB" id="A0A5C1QMA3"/>
<evidence type="ECO:0000256" key="13">
    <source>
        <dbReference type="RuleBase" id="RU003991"/>
    </source>
</evidence>
<feature type="site" description="Cleavage; by autolysis" evidence="12">
    <location>
        <begin position="88"/>
        <end position="89"/>
    </location>
</feature>
<dbReference type="InterPro" id="IPR006200">
    <property type="entry name" value="LexA"/>
</dbReference>
<dbReference type="Pfam" id="PF00717">
    <property type="entry name" value="Peptidase_S24"/>
    <property type="match status" value="1"/>
</dbReference>
<dbReference type="InterPro" id="IPR006197">
    <property type="entry name" value="Peptidase_S24_LexA"/>
</dbReference>
<dbReference type="PRINTS" id="PR00726">
    <property type="entry name" value="LEXASERPTASE"/>
</dbReference>
<dbReference type="InterPro" id="IPR036390">
    <property type="entry name" value="WH_DNA-bd_sf"/>
</dbReference>
<organism evidence="16 17">
    <name type="scientific">Oceanispirochaeta crateris</name>
    <dbReference type="NCBI Taxonomy" id="2518645"/>
    <lineage>
        <taxon>Bacteria</taxon>
        <taxon>Pseudomonadati</taxon>
        <taxon>Spirochaetota</taxon>
        <taxon>Spirochaetia</taxon>
        <taxon>Spirochaetales</taxon>
        <taxon>Spirochaetaceae</taxon>
        <taxon>Oceanispirochaeta</taxon>
    </lineage>
</organism>
<feature type="domain" description="LexA repressor DNA-binding" evidence="15">
    <location>
        <begin position="1"/>
        <end position="64"/>
    </location>
</feature>
<proteinExistence type="inferred from homology"/>
<keyword evidence="5 12" id="KW-0378">Hydrolase</keyword>
<gene>
    <name evidence="12 16" type="primary">lexA</name>
    <name evidence="16" type="ORF">EXM22_14895</name>
</gene>
<keyword evidence="3 12" id="KW-0235">DNA replication</keyword>
<evidence type="ECO:0000256" key="5">
    <source>
        <dbReference type="ARBA" id="ARBA00022801"/>
    </source>
</evidence>
<evidence type="ECO:0000256" key="6">
    <source>
        <dbReference type="ARBA" id="ARBA00022813"/>
    </source>
</evidence>
<evidence type="ECO:0000256" key="1">
    <source>
        <dbReference type="ARBA" id="ARBA00007484"/>
    </source>
</evidence>
<evidence type="ECO:0000313" key="17">
    <source>
        <dbReference type="Proteomes" id="UP000324209"/>
    </source>
</evidence>
<dbReference type="CDD" id="cd06529">
    <property type="entry name" value="S24_LexA-like"/>
    <property type="match status" value="1"/>
</dbReference>
<dbReference type="SUPFAM" id="SSF46785">
    <property type="entry name" value="Winged helix' DNA-binding domain"/>
    <property type="match status" value="1"/>
</dbReference>
<comment type="subunit">
    <text evidence="12">Homodimer.</text>
</comment>
<keyword evidence="17" id="KW-1185">Reference proteome</keyword>
<evidence type="ECO:0000256" key="12">
    <source>
        <dbReference type="HAMAP-Rule" id="MF_00015"/>
    </source>
</evidence>
<accession>A0A5C1QMA3</accession>
<evidence type="ECO:0000259" key="14">
    <source>
        <dbReference type="Pfam" id="PF00717"/>
    </source>
</evidence>
<dbReference type="OrthoDB" id="9802364at2"/>
<evidence type="ECO:0000313" key="16">
    <source>
        <dbReference type="EMBL" id="QEN09203.1"/>
    </source>
</evidence>
<keyword evidence="9 12" id="KW-0804">Transcription</keyword>
<keyword evidence="2 12" id="KW-0678">Repressor</keyword>
<name>A0A5C1QMA3_9SPIO</name>
<dbReference type="SUPFAM" id="SSF51306">
    <property type="entry name" value="LexA/Signal peptidase"/>
    <property type="match status" value="1"/>
</dbReference>
<keyword evidence="6 12" id="KW-0068">Autocatalytic cleavage</keyword>
<evidence type="ECO:0000256" key="10">
    <source>
        <dbReference type="ARBA" id="ARBA00023204"/>
    </source>
</evidence>
<protein>
    <recommendedName>
        <fullName evidence="12">LexA repressor</fullName>
        <ecNumber evidence="12">3.4.21.88</ecNumber>
    </recommendedName>
</protein>
<dbReference type="PANTHER" id="PTHR33516:SF2">
    <property type="entry name" value="LEXA REPRESSOR-RELATED"/>
    <property type="match status" value="1"/>
</dbReference>
<dbReference type="KEGG" id="ock:EXM22_14895"/>
<evidence type="ECO:0000256" key="7">
    <source>
        <dbReference type="ARBA" id="ARBA00023015"/>
    </source>
</evidence>
<comment type="caution">
    <text evidence="12">Lacks conserved residue(s) required for the propagation of feature annotation.</text>
</comment>
<keyword evidence="8 12" id="KW-0238">DNA-binding</keyword>
<comment type="catalytic activity">
    <reaction evidence="12">
        <text>Hydrolysis of Ala-|-Gly bond in repressor LexA.</text>
        <dbReference type="EC" id="3.4.21.88"/>
    </reaction>
</comment>
<dbReference type="InterPro" id="IPR036388">
    <property type="entry name" value="WH-like_DNA-bd_sf"/>
</dbReference>
<evidence type="ECO:0000256" key="2">
    <source>
        <dbReference type="ARBA" id="ARBA00022491"/>
    </source>
</evidence>
<keyword evidence="10 12" id="KW-0234">DNA repair</keyword>
<dbReference type="GO" id="GO:0009432">
    <property type="term" value="P:SOS response"/>
    <property type="evidence" value="ECO:0007669"/>
    <property type="project" value="UniProtKB-UniRule"/>
</dbReference>
<feature type="domain" description="Peptidase S24/S26A/S26B/S26C" evidence="14">
    <location>
        <begin position="81"/>
        <end position="193"/>
    </location>
</feature>
<dbReference type="RefSeq" id="WP_149487277.1">
    <property type="nucleotide sequence ID" value="NZ_CP036150.1"/>
</dbReference>
<comment type="function">
    <text evidence="12">Represses a number of genes involved in the response to DNA damage (SOS response), including recA and lexA. In the presence of single-stranded DNA, RecA interacts with LexA causing an autocatalytic cleavage which disrupts the DNA-binding part of LexA, leading to derepression of the SOS regulon and eventually DNA repair.</text>
</comment>
<dbReference type="EC" id="3.4.21.88" evidence="12"/>
<dbReference type="GO" id="GO:0006281">
    <property type="term" value="P:DNA repair"/>
    <property type="evidence" value="ECO:0007669"/>
    <property type="project" value="UniProtKB-UniRule"/>
</dbReference>
<dbReference type="FunFam" id="2.10.109.10:FF:000001">
    <property type="entry name" value="LexA repressor"/>
    <property type="match status" value="1"/>
</dbReference>
<feature type="active site" description="For autocatalytic cleavage activity" evidence="12">
    <location>
        <position position="123"/>
    </location>
</feature>
<dbReference type="InterPro" id="IPR036286">
    <property type="entry name" value="LexA/Signal_pep-like_sf"/>
</dbReference>
<keyword evidence="11 12" id="KW-0742">SOS response</keyword>
<dbReference type="GO" id="GO:0006508">
    <property type="term" value="P:proteolysis"/>
    <property type="evidence" value="ECO:0007669"/>
    <property type="project" value="InterPro"/>
</dbReference>
<evidence type="ECO:0000256" key="4">
    <source>
        <dbReference type="ARBA" id="ARBA00022763"/>
    </source>
</evidence>
<feature type="active site" description="For autocatalytic cleavage activity" evidence="12">
    <location>
        <position position="160"/>
    </location>
</feature>
<evidence type="ECO:0000256" key="3">
    <source>
        <dbReference type="ARBA" id="ARBA00022705"/>
    </source>
</evidence>
<dbReference type="InterPro" id="IPR050077">
    <property type="entry name" value="LexA_repressor"/>
</dbReference>
<dbReference type="NCBIfam" id="TIGR00498">
    <property type="entry name" value="lexA"/>
    <property type="match status" value="1"/>
</dbReference>
<dbReference type="InterPro" id="IPR039418">
    <property type="entry name" value="LexA-like"/>
</dbReference>
<dbReference type="EMBL" id="CP036150">
    <property type="protein sequence ID" value="QEN09203.1"/>
    <property type="molecule type" value="Genomic_DNA"/>
</dbReference>
<evidence type="ECO:0000256" key="8">
    <source>
        <dbReference type="ARBA" id="ARBA00023125"/>
    </source>
</evidence>
<keyword evidence="4 12" id="KW-0227">DNA damage</keyword>
<reference evidence="16 17" key="1">
    <citation type="submission" date="2019-02" db="EMBL/GenBank/DDBJ databases">
        <title>Complete Genome Sequence and Methylome Analysis of free living Spirochaetas.</title>
        <authorList>
            <person name="Fomenkov A."/>
            <person name="Dubinina G."/>
            <person name="Leshcheva N."/>
            <person name="Mikheeva N."/>
            <person name="Grabovich M."/>
            <person name="Vincze T."/>
            <person name="Roberts R.J."/>
        </authorList>
    </citation>
    <scope>NUCLEOTIDE SEQUENCE [LARGE SCALE GENOMIC DNA]</scope>
    <source>
        <strain evidence="16 17">K2</strain>
    </source>
</reference>
<evidence type="ECO:0000259" key="15">
    <source>
        <dbReference type="Pfam" id="PF01726"/>
    </source>
</evidence>
<evidence type="ECO:0000256" key="9">
    <source>
        <dbReference type="ARBA" id="ARBA00023163"/>
    </source>
</evidence>
<dbReference type="GO" id="GO:0045892">
    <property type="term" value="P:negative regulation of DNA-templated transcription"/>
    <property type="evidence" value="ECO:0007669"/>
    <property type="project" value="UniProtKB-UniRule"/>
</dbReference>
<dbReference type="InterPro" id="IPR015927">
    <property type="entry name" value="Peptidase_S24_S26A/B/C"/>
</dbReference>